<dbReference type="AlphaFoldDB" id="A0AAN6GRI5"/>
<accession>A0AAN6GRI5</accession>
<comment type="caution">
    <text evidence="5">The sequence shown here is derived from an EMBL/GenBank/DDBJ whole genome shotgun (WGS) entry which is preliminary data.</text>
</comment>
<dbReference type="GO" id="GO:0071949">
    <property type="term" value="F:FAD binding"/>
    <property type="evidence" value="ECO:0007669"/>
    <property type="project" value="InterPro"/>
</dbReference>
<sequence>MSDRRVLISGAGIAGPVVAHWLGRAGISSTIVERSPNPRTSGQTIDIRGAARKIMTAMGVEDDIRANCTKEEGMCFVDAQDKVLGSFSVDYESGNSGICDIEILRYKLVSIFCKSAEKTTTFIYGDAIKNITHTETEAIVEFESGKTQAFDVVILADGMHSRARSLVFPKKGEDGAVSYRPSGFMICYFQIPYSDSKDGNWARWWIREGSRSILIRPDGKSDDPSSRIFLMTCDPEALDKLKAYRTLDIPAQKKLWRELFAGGGWQTDRVLDAMDADDDSNFYMQDVAQVNAPKWYSGRVVLVGDAGYCPSPLSGMGTSVAITGSYVLANELAKLESFSNLTDLTAAFDRYDSICRPYVEKAQDAPFGMFKLAYQKSWIGVKALYLFINVVSLLMKLPGINKVTELVFGDEGEEEKLLHLPEYPLTSASI</sequence>
<feature type="domain" description="FAD-binding" evidence="4">
    <location>
        <begin position="5"/>
        <end position="363"/>
    </location>
</feature>
<dbReference type="PRINTS" id="PR00420">
    <property type="entry name" value="RNGMNOXGNASE"/>
</dbReference>
<keyword evidence="2" id="KW-0274">FAD</keyword>
<dbReference type="InterPro" id="IPR051704">
    <property type="entry name" value="FAD_aromatic-hydroxylase"/>
</dbReference>
<evidence type="ECO:0000259" key="4">
    <source>
        <dbReference type="Pfam" id="PF01494"/>
    </source>
</evidence>
<evidence type="ECO:0000313" key="5">
    <source>
        <dbReference type="EMBL" id="KAK0552659.1"/>
    </source>
</evidence>
<dbReference type="PANTHER" id="PTHR46865:SF2">
    <property type="entry name" value="MONOOXYGENASE"/>
    <property type="match status" value="1"/>
</dbReference>
<dbReference type="PANTHER" id="PTHR46865">
    <property type="entry name" value="OXIDOREDUCTASE-RELATED"/>
    <property type="match status" value="1"/>
</dbReference>
<dbReference type="InterPro" id="IPR002938">
    <property type="entry name" value="FAD-bd"/>
</dbReference>
<name>A0AAN6GRI5_9BASI</name>
<proteinExistence type="predicted"/>
<dbReference type="GO" id="GO:0016491">
    <property type="term" value="F:oxidoreductase activity"/>
    <property type="evidence" value="ECO:0007669"/>
    <property type="project" value="UniProtKB-KW"/>
</dbReference>
<evidence type="ECO:0000256" key="1">
    <source>
        <dbReference type="ARBA" id="ARBA00022630"/>
    </source>
</evidence>
<evidence type="ECO:0000256" key="3">
    <source>
        <dbReference type="ARBA" id="ARBA00023002"/>
    </source>
</evidence>
<keyword evidence="1" id="KW-0285">Flavoprotein</keyword>
<evidence type="ECO:0000313" key="6">
    <source>
        <dbReference type="Proteomes" id="UP001176517"/>
    </source>
</evidence>
<dbReference type="SUPFAM" id="SSF51905">
    <property type="entry name" value="FAD/NAD(P)-binding domain"/>
    <property type="match status" value="1"/>
</dbReference>
<dbReference type="Pfam" id="PF01494">
    <property type="entry name" value="FAD_binding_3"/>
    <property type="match status" value="1"/>
</dbReference>
<reference evidence="5" key="1">
    <citation type="journal article" date="2023" name="PhytoFront">
        <title>Draft Genome Resources of Seven Strains of Tilletia horrida, Causal Agent of Kernel Smut of Rice.</title>
        <authorList>
            <person name="Khanal S."/>
            <person name="Antony Babu S."/>
            <person name="Zhou X.G."/>
        </authorList>
    </citation>
    <scope>NUCLEOTIDE SEQUENCE</scope>
    <source>
        <strain evidence="5">TX6</strain>
    </source>
</reference>
<gene>
    <name evidence="5" type="ORF">OC846_002836</name>
</gene>
<evidence type="ECO:0000256" key="2">
    <source>
        <dbReference type="ARBA" id="ARBA00022827"/>
    </source>
</evidence>
<organism evidence="5 6">
    <name type="scientific">Tilletia horrida</name>
    <dbReference type="NCBI Taxonomy" id="155126"/>
    <lineage>
        <taxon>Eukaryota</taxon>
        <taxon>Fungi</taxon>
        <taxon>Dikarya</taxon>
        <taxon>Basidiomycota</taxon>
        <taxon>Ustilaginomycotina</taxon>
        <taxon>Exobasidiomycetes</taxon>
        <taxon>Tilletiales</taxon>
        <taxon>Tilletiaceae</taxon>
        <taxon>Tilletia</taxon>
    </lineage>
</organism>
<keyword evidence="3" id="KW-0560">Oxidoreductase</keyword>
<dbReference type="Proteomes" id="UP001176517">
    <property type="component" value="Unassembled WGS sequence"/>
</dbReference>
<dbReference type="EMBL" id="JAPDMZ010000060">
    <property type="protein sequence ID" value="KAK0552659.1"/>
    <property type="molecule type" value="Genomic_DNA"/>
</dbReference>
<dbReference type="Gene3D" id="3.50.50.60">
    <property type="entry name" value="FAD/NAD(P)-binding domain"/>
    <property type="match status" value="1"/>
</dbReference>
<dbReference type="InterPro" id="IPR036188">
    <property type="entry name" value="FAD/NAD-bd_sf"/>
</dbReference>
<keyword evidence="6" id="KW-1185">Reference proteome</keyword>
<protein>
    <recommendedName>
        <fullName evidence="4">FAD-binding domain-containing protein</fullName>
    </recommendedName>
</protein>